<protein>
    <submittedName>
        <fullName evidence="1">Uncharacterized protein</fullName>
    </submittedName>
</protein>
<comment type="caution">
    <text evidence="1">The sequence shown here is derived from an EMBL/GenBank/DDBJ whole genome shotgun (WGS) entry which is preliminary data.</text>
</comment>
<dbReference type="EMBL" id="JAOQJE010000019">
    <property type="protein sequence ID" value="MCU6790240.1"/>
    <property type="molecule type" value="Genomic_DNA"/>
</dbReference>
<dbReference type="Proteomes" id="UP001652397">
    <property type="component" value="Unassembled WGS sequence"/>
</dbReference>
<evidence type="ECO:0000313" key="1">
    <source>
        <dbReference type="EMBL" id="MCU6790240.1"/>
    </source>
</evidence>
<reference evidence="1 2" key="1">
    <citation type="journal article" date="2021" name="ISME Commun">
        <title>Automated analysis of genomic sequences facilitates high-throughput and comprehensive description of bacteria.</title>
        <authorList>
            <person name="Hitch T.C.A."/>
        </authorList>
    </citation>
    <scope>NUCLEOTIDE SEQUENCE [LARGE SCALE GENOMIC DNA]</scope>
    <source>
        <strain evidence="1 2">Sanger_34</strain>
    </source>
</reference>
<name>A0ABT2U6P6_9FIRM</name>
<keyword evidence="2" id="KW-1185">Reference proteome</keyword>
<evidence type="ECO:0000313" key="2">
    <source>
        <dbReference type="Proteomes" id="UP001652397"/>
    </source>
</evidence>
<accession>A0ABT2U6P6</accession>
<dbReference type="RefSeq" id="WP_256435212.1">
    <property type="nucleotide sequence ID" value="NZ_JAOQJE010000019.1"/>
</dbReference>
<gene>
    <name evidence="1" type="ORF">OCV66_14260</name>
</gene>
<sequence length="44" mass="4926">MMEKQEAEALAVVHIRPLQASEEERQAAVRALAAVFRQYARAEG</sequence>
<organism evidence="1 2">
    <name type="scientific">Agathobaculum ammoniilyticum</name>
    <dbReference type="NCBI Taxonomy" id="2981778"/>
    <lineage>
        <taxon>Bacteria</taxon>
        <taxon>Bacillati</taxon>
        <taxon>Bacillota</taxon>
        <taxon>Clostridia</taxon>
        <taxon>Eubacteriales</taxon>
        <taxon>Butyricicoccaceae</taxon>
        <taxon>Agathobaculum</taxon>
    </lineage>
</organism>
<proteinExistence type="predicted"/>